<reference evidence="2" key="1">
    <citation type="journal article" date="2007" name="Plant Cell">
        <title>Dothideomycete-plant interactions illuminated by genome sequencing and EST analysis of the wheat pathogen Stagonospora nodorum.</title>
        <authorList>
            <person name="Hane J.K."/>
            <person name="Lowe R.G."/>
            <person name="Solomon P.S."/>
            <person name="Tan K.C."/>
            <person name="Schoch C.L."/>
            <person name="Spatafora J.W."/>
            <person name="Crous P.W."/>
            <person name="Kodira C."/>
            <person name="Birren B.W."/>
            <person name="Galagan J.E."/>
            <person name="Torriani S.F."/>
            <person name="McDonald B.A."/>
            <person name="Oliver R.P."/>
        </authorList>
    </citation>
    <scope>NUCLEOTIDE SEQUENCE [LARGE SCALE GENOMIC DNA]</scope>
    <source>
        <strain evidence="2">SN15 / ATCC MYA-4574 / FGSC 10173</strain>
    </source>
</reference>
<accession>A9JXI2</accession>
<evidence type="ECO:0000313" key="1">
    <source>
        <dbReference type="EMBL" id="EDP89888.1"/>
    </source>
</evidence>
<evidence type="ECO:0000313" key="2">
    <source>
        <dbReference type="Proteomes" id="UP000001055"/>
    </source>
</evidence>
<proteinExistence type="predicted"/>
<dbReference type="Proteomes" id="UP000001055">
    <property type="component" value="Unassembled WGS sequence"/>
</dbReference>
<organism evidence="1 2">
    <name type="scientific">Phaeosphaeria nodorum (strain SN15 / ATCC MYA-4574 / FGSC 10173)</name>
    <name type="common">Glume blotch fungus</name>
    <name type="synonym">Parastagonospora nodorum</name>
    <dbReference type="NCBI Taxonomy" id="321614"/>
    <lineage>
        <taxon>Eukaryota</taxon>
        <taxon>Fungi</taxon>
        <taxon>Dikarya</taxon>
        <taxon>Ascomycota</taxon>
        <taxon>Pezizomycotina</taxon>
        <taxon>Dothideomycetes</taxon>
        <taxon>Pleosporomycetidae</taxon>
        <taxon>Pleosporales</taxon>
        <taxon>Pleosporineae</taxon>
        <taxon>Phaeosphaeriaceae</taxon>
        <taxon>Parastagonospora</taxon>
    </lineage>
</organism>
<dbReference type="GeneID" id="5983564"/>
<dbReference type="InParanoid" id="A9JXI2"/>
<dbReference type="HOGENOM" id="CLU_1441533_0_0_1"/>
<name>A9JXI2_PHANO</name>
<dbReference type="RefSeq" id="XP_001806632.1">
    <property type="nucleotide sequence ID" value="XM_001806580.1"/>
</dbReference>
<dbReference type="KEGG" id="pno:SNOG_20187"/>
<dbReference type="AlphaFoldDB" id="A9JXI2"/>
<dbReference type="EMBL" id="CH445373">
    <property type="protein sequence ID" value="EDP89888.1"/>
    <property type="molecule type" value="Genomic_DNA"/>
</dbReference>
<protein>
    <submittedName>
        <fullName evidence="1">Uncharacterized protein</fullName>
    </submittedName>
</protein>
<sequence length="188" mass="19815">MLASVQRATTASKATTSNVTASGFLMTTAASTTTAASKTTTAKTTASQHTAPALRFATKAVAEGASSGPISTAVWTGIQKLLERLTSSTGVLTFRRRGGSEASSATFDVRLDLLAARASRTESWSFIKDAGPCLFPIRSCNSSQGKAGALRCILLHVEEKQCVLLRHAYHQSIARMYLSTPLTVQCAV</sequence>
<gene>
    <name evidence="1" type="ORF">SNOG_20187</name>
</gene>